<accession>A0AB39CD79</accession>
<organism evidence="1">
    <name type="scientific">Pseudomonas phage RVTF4</name>
    <dbReference type="NCBI Taxonomy" id="3236931"/>
    <lineage>
        <taxon>Viruses</taxon>
    </lineage>
</organism>
<name>A0AB39CD79_9VIRU</name>
<sequence length="80" mass="8935">MSLSSVDIQKNAATLRDYHSPKLIPVMGWSVVIHHDTVRLYDPLGTFAAEVAESKAAEYFKCQPEHLDMFLTEAVKITTA</sequence>
<proteinExistence type="predicted"/>
<protein>
    <submittedName>
        <fullName evidence="1">Uncharacterized protein</fullName>
    </submittedName>
</protein>
<reference evidence="1" key="1">
    <citation type="submission" date="2024-07" db="EMBL/GenBank/DDBJ databases">
        <authorList>
            <person name="Bringhurst R.M."/>
            <person name="Homer T.E."/>
        </authorList>
    </citation>
    <scope>NUCLEOTIDE SEQUENCE</scope>
</reference>
<dbReference type="EMBL" id="PQ015378">
    <property type="protein sequence ID" value="XDJ14794.1"/>
    <property type="molecule type" value="Genomic_DNA"/>
</dbReference>
<evidence type="ECO:0000313" key="1">
    <source>
        <dbReference type="EMBL" id="XDJ14794.1"/>
    </source>
</evidence>